<evidence type="ECO:0000259" key="10">
    <source>
        <dbReference type="Pfam" id="PF16000"/>
    </source>
</evidence>
<feature type="domain" description="CARMIL C-terminal" evidence="10">
    <location>
        <begin position="816"/>
        <end position="906"/>
    </location>
</feature>
<evidence type="ECO:0000256" key="8">
    <source>
        <dbReference type="ARBA" id="ARBA00023136"/>
    </source>
</evidence>
<comment type="caution">
    <text evidence="12">The sequence shown here is derived from an EMBL/GenBank/DDBJ whole genome shotgun (WGS) entry which is preliminary data.</text>
</comment>
<comment type="similarity">
    <text evidence="3">Belongs to the CARMIL family.</text>
</comment>
<evidence type="ECO:0000256" key="3">
    <source>
        <dbReference type="ARBA" id="ARBA00007298"/>
    </source>
</evidence>
<evidence type="ECO:0000256" key="7">
    <source>
        <dbReference type="ARBA" id="ARBA00022737"/>
    </source>
</evidence>
<feature type="region of interest" description="Disordered" evidence="9">
    <location>
        <begin position="974"/>
        <end position="995"/>
    </location>
</feature>
<dbReference type="GO" id="GO:0005737">
    <property type="term" value="C:cytoplasm"/>
    <property type="evidence" value="ECO:0007669"/>
    <property type="project" value="UniProtKB-SubCell"/>
</dbReference>
<feature type="non-terminal residue" evidence="12">
    <location>
        <position position="1455"/>
    </location>
</feature>
<feature type="compositionally biased region" description="Basic and acidic residues" evidence="9">
    <location>
        <begin position="1373"/>
        <end position="1383"/>
    </location>
</feature>
<reference evidence="12 13" key="1">
    <citation type="submission" date="2019-09" db="EMBL/GenBank/DDBJ databases">
        <title>Bird 10,000 Genomes (B10K) Project - Family phase.</title>
        <authorList>
            <person name="Zhang G."/>
        </authorList>
    </citation>
    <scope>NUCLEOTIDE SEQUENCE [LARGE SCALE GENOMIC DNA]</scope>
    <source>
        <strain evidence="12">B10K-DU-011-38</strain>
        <tissue evidence="12">Muscle</tissue>
    </source>
</reference>
<keyword evidence="5" id="KW-0963">Cytoplasm</keyword>
<feature type="compositionally biased region" description="Basic and acidic residues" evidence="9">
    <location>
        <begin position="1158"/>
        <end position="1183"/>
    </location>
</feature>
<feature type="domain" description="CARMIL pleckstrin homology" evidence="11">
    <location>
        <begin position="25"/>
        <end position="117"/>
    </location>
</feature>
<feature type="compositionally biased region" description="Basic residues" evidence="9">
    <location>
        <begin position="1018"/>
        <end position="1029"/>
    </location>
</feature>
<comment type="subcellular location">
    <subcellularLocation>
        <location evidence="1">Cell membrane</location>
    </subcellularLocation>
    <subcellularLocation>
        <location evidence="2">Cytoplasm</location>
    </subcellularLocation>
</comment>
<dbReference type="Gene3D" id="3.80.10.10">
    <property type="entry name" value="Ribonuclease Inhibitor"/>
    <property type="match status" value="1"/>
</dbReference>
<dbReference type="InterPro" id="IPR041245">
    <property type="entry name" value="CARMIL_PH"/>
</dbReference>
<dbReference type="InterPro" id="IPR001611">
    <property type="entry name" value="Leu-rich_rpt"/>
</dbReference>
<dbReference type="Pfam" id="PF13516">
    <property type="entry name" value="LRR_6"/>
    <property type="match status" value="2"/>
</dbReference>
<dbReference type="SMART" id="SM00368">
    <property type="entry name" value="LRR_RI"/>
    <property type="match status" value="7"/>
</dbReference>
<dbReference type="GO" id="GO:0005886">
    <property type="term" value="C:plasma membrane"/>
    <property type="evidence" value="ECO:0007669"/>
    <property type="project" value="UniProtKB-SubCell"/>
</dbReference>
<dbReference type="GO" id="GO:0030027">
    <property type="term" value="C:lamellipodium"/>
    <property type="evidence" value="ECO:0007669"/>
    <property type="project" value="TreeGrafter"/>
</dbReference>
<dbReference type="SUPFAM" id="SSF52047">
    <property type="entry name" value="RNI-like"/>
    <property type="match status" value="2"/>
</dbReference>
<feature type="compositionally biased region" description="Low complexity" evidence="9">
    <location>
        <begin position="1423"/>
        <end position="1442"/>
    </location>
</feature>
<protein>
    <submittedName>
        <fullName evidence="12">CARL2 protein</fullName>
    </submittedName>
</protein>
<feature type="non-terminal residue" evidence="12">
    <location>
        <position position="1"/>
    </location>
</feature>
<dbReference type="InterPro" id="IPR011993">
    <property type="entry name" value="PH-like_dom_sf"/>
</dbReference>
<dbReference type="GO" id="GO:0034315">
    <property type="term" value="P:regulation of Arp2/3 complex-mediated actin nucleation"/>
    <property type="evidence" value="ECO:0007669"/>
    <property type="project" value="TreeGrafter"/>
</dbReference>
<gene>
    <name evidence="12" type="primary">Carmil2</name>
    <name evidence="12" type="ORF">SAGSER_R10853</name>
</gene>
<feature type="compositionally biased region" description="Basic residues" evidence="9">
    <location>
        <begin position="1396"/>
        <end position="1408"/>
    </location>
</feature>
<keyword evidence="6" id="KW-0433">Leucine-rich repeat</keyword>
<dbReference type="Pfam" id="PF17888">
    <property type="entry name" value="Carm_PH"/>
    <property type="match status" value="1"/>
</dbReference>
<evidence type="ECO:0000256" key="5">
    <source>
        <dbReference type="ARBA" id="ARBA00022490"/>
    </source>
</evidence>
<evidence type="ECO:0000256" key="4">
    <source>
        <dbReference type="ARBA" id="ARBA00022475"/>
    </source>
</evidence>
<keyword evidence="8" id="KW-0472">Membrane</keyword>
<dbReference type="GO" id="GO:0016477">
    <property type="term" value="P:cell migration"/>
    <property type="evidence" value="ECO:0007669"/>
    <property type="project" value="TreeGrafter"/>
</dbReference>
<keyword evidence="4" id="KW-1003">Cell membrane</keyword>
<feature type="region of interest" description="Disordered" evidence="9">
    <location>
        <begin position="1230"/>
        <end position="1455"/>
    </location>
</feature>
<proteinExistence type="inferred from homology"/>
<organism evidence="12 13">
    <name type="scientific">Sagittarius serpentarius</name>
    <name type="common">Secretary bird</name>
    <dbReference type="NCBI Taxonomy" id="56258"/>
    <lineage>
        <taxon>Eukaryota</taxon>
        <taxon>Metazoa</taxon>
        <taxon>Chordata</taxon>
        <taxon>Craniata</taxon>
        <taxon>Vertebrata</taxon>
        <taxon>Euteleostomi</taxon>
        <taxon>Archelosauria</taxon>
        <taxon>Archosauria</taxon>
        <taxon>Dinosauria</taxon>
        <taxon>Saurischia</taxon>
        <taxon>Theropoda</taxon>
        <taxon>Coelurosauria</taxon>
        <taxon>Aves</taxon>
        <taxon>Neognathae</taxon>
        <taxon>Neoaves</taxon>
        <taxon>Telluraves</taxon>
        <taxon>Accipitrimorphae</taxon>
        <taxon>Accipitriformes</taxon>
        <taxon>Sagittariidae</taxon>
        <taxon>Sagittarius</taxon>
    </lineage>
</organism>
<dbReference type="Pfam" id="PF16000">
    <property type="entry name" value="CARMIL_C"/>
    <property type="match status" value="2"/>
</dbReference>
<accession>A0A7L2HZZ9</accession>
<evidence type="ECO:0000256" key="2">
    <source>
        <dbReference type="ARBA" id="ARBA00004496"/>
    </source>
</evidence>
<evidence type="ECO:0000313" key="12">
    <source>
        <dbReference type="EMBL" id="NXR02913.1"/>
    </source>
</evidence>
<dbReference type="Gene3D" id="2.30.29.30">
    <property type="entry name" value="Pleckstrin-homology domain (PH domain)/Phosphotyrosine-binding domain (PTB)"/>
    <property type="match status" value="1"/>
</dbReference>
<feature type="region of interest" description="Disordered" evidence="9">
    <location>
        <begin position="1018"/>
        <end position="1047"/>
    </location>
</feature>
<feature type="domain" description="CARMIL C-terminal" evidence="10">
    <location>
        <begin position="976"/>
        <end position="1107"/>
    </location>
</feature>
<sequence>MAASPGGIPADLQEGIAAFLGTKKVLLVMSVQLQVKSKYDDYILVLTPWRAYVLPVMLPVRVHSSFSFLEVKEMTVREPSLVVIETDAASYAFRFMSFDDLEQVVIHVTMSLKKVFPDSSPGTLLKNSPPNLYERIRQITDSLEEMLQSSPGPCGGFSETYAALCDYNGFAFREEIQWDVDNIYHSQDCREFNLLDFSHLESRDVALSVAALSFNLWFTKLSCKDFRLNQEISEQLLYMLSKSVMLEELVLENSGLKADFAQRMAQALSNHPNSVLHTINLAGNQLEDRGVVAFSRHVEKSPKGLQSLSLARTMLTAKGMSVLCKALADNKAIGSSLQHLDLSGNPGTLAGDDISNLQSLLRHCHSLSHLSLAGTDCPLDATPLAPPHSSSHTIAHPSPGCARGHGAALTWLASPPRQLFGALVHGCHTSLVHLDLSKNVYSHKRVKTMSPDIKEFFSQACALRHVSLAGTKLPADAVRALLQGLADNSHVSDLRLDLSNCELRSAGAQVIQDLIPDASSISDLDLSDNGFDPDMVTLVLSIGRSKSIRHVSLGKNFNIKSKEGLLDVLHRIVQLTQEDDCPLQSLSVAESRLKLGTNVLLSALGSNTSLIALDISGNAMGDTGAKMLAKALQINTKLRTVVWDRNNTTAHGLLEVAQALERNYTLKSMPLPMSDVAQAYRSNPEKTEAAVHKLQFCLTRNQLRRTLPTQTFRLQQGILTTSSEQMVNEICLSVQKHVDILSTCPGREAEADILCAEEAIRNANLSVSILPLLYEAGNTPYQNGKLQHKLECLTEEASQTCGREIQAIMQAVLDTAHSLCPAVVQKSGVRDQLVNAMSERIYLQDHLNLSAVLDQMVTDVFSKLNEIKLSVTAAVADCIVDAVLGDLTIAQCKLAESLPKQGLDLPVLLPEPAEDDAAVPARGRNPPDLTVEEVGSDLGRRGRGQLLLGRALHGDAAGCGQRLAGIRPLQRASPGAVVQDAEPASGSLPSTQPATAATAGSLMDLPTAGEKLEHCTKARPRPNRRHKQPPSKPNVQPVACENSEDRSITRVDEGLEDFFAKRLITEELPPTAPETCLGSAPLAPSGSRTLKKKIGNFFAFKKPKSSRGSRCEKEPEGGPTAPRSRRSMLSDILRAPSKAGEAGKPLSKSEEGGLAAEPRAEPEHCQTPDSARRIRPKYSREGKSQSLILLSGEDEEALGVRHDKKKHLEKSEGELPSSFEQRVQVMLHRIGVTKGPAAEGKKQQSKDSEIKKAGSDGDIVDSSADPPPPLKARTHSMSTDAPFRSPATAMEPSAGPAEPQPAWKALGRQLPTEPQGTTSAQPRRSFILPPEPSVLPEPGGREGWSSSLPRPGRNNRLTPRLAAPRGTGRRAVSVHEEQLREPECPAELGTGTVPMRLRRSPVLKRRTKHDSLPEPQGEPAPPSGAAALQPSSSLALPAALPRAPAPPRHPSGFLL</sequence>
<dbReference type="InterPro" id="IPR051279">
    <property type="entry name" value="PP1-Reg/Actin-Interact_Protein"/>
</dbReference>
<feature type="compositionally biased region" description="Polar residues" evidence="9">
    <location>
        <begin position="1312"/>
        <end position="1322"/>
    </location>
</feature>
<evidence type="ECO:0000256" key="9">
    <source>
        <dbReference type="SAM" id="MobiDB-lite"/>
    </source>
</evidence>
<evidence type="ECO:0000256" key="1">
    <source>
        <dbReference type="ARBA" id="ARBA00004236"/>
    </source>
</evidence>
<dbReference type="EMBL" id="VWYJ01027234">
    <property type="protein sequence ID" value="NXR02913.1"/>
    <property type="molecule type" value="Genomic_DNA"/>
</dbReference>
<evidence type="ECO:0000313" key="13">
    <source>
        <dbReference type="Proteomes" id="UP000539599"/>
    </source>
</evidence>
<keyword evidence="7" id="KW-0677">Repeat</keyword>
<evidence type="ECO:0000259" key="11">
    <source>
        <dbReference type="Pfam" id="PF17888"/>
    </source>
</evidence>
<dbReference type="Gene3D" id="6.10.140.1850">
    <property type="match status" value="1"/>
</dbReference>
<dbReference type="Proteomes" id="UP000539599">
    <property type="component" value="Unassembled WGS sequence"/>
</dbReference>
<evidence type="ECO:0000256" key="6">
    <source>
        <dbReference type="ARBA" id="ARBA00022614"/>
    </source>
</evidence>
<keyword evidence="13" id="KW-1185">Reference proteome</keyword>
<dbReference type="PANTHER" id="PTHR24112">
    <property type="entry name" value="LEUCINE-RICH REPEAT, ISOFORM F-RELATED"/>
    <property type="match status" value="1"/>
</dbReference>
<feature type="region of interest" description="Disordered" evidence="9">
    <location>
        <begin position="1102"/>
        <end position="1218"/>
    </location>
</feature>
<dbReference type="InterPro" id="IPR032675">
    <property type="entry name" value="LRR_dom_sf"/>
</dbReference>
<feature type="compositionally biased region" description="Basic and acidic residues" evidence="9">
    <location>
        <begin position="1239"/>
        <end position="1255"/>
    </location>
</feature>
<name>A0A7L2HZZ9_SAGSE</name>
<feature type="region of interest" description="Disordered" evidence="9">
    <location>
        <begin position="916"/>
        <end position="937"/>
    </location>
</feature>
<dbReference type="PANTHER" id="PTHR24112:SF32">
    <property type="entry name" value="CAPPING PROTEIN, ARP2_3 AND MYOSIN-I LINKER PROTEIN 2"/>
    <property type="match status" value="1"/>
</dbReference>
<dbReference type="InterPro" id="IPR031943">
    <property type="entry name" value="CARMIL_C"/>
</dbReference>